<reference evidence="3" key="1">
    <citation type="journal article" date="2021" name="Genome Biol. Evol.">
        <title>The assembled and annotated genome of the fairy-ring fungus Marasmius oreades.</title>
        <authorList>
            <person name="Hiltunen M."/>
            <person name="Ament-Velasquez S.L."/>
            <person name="Johannesson H."/>
        </authorList>
    </citation>
    <scope>NUCLEOTIDE SEQUENCE</scope>
    <source>
        <strain evidence="3">03SP1</strain>
    </source>
</reference>
<comment type="caution">
    <text evidence="3">The sequence shown here is derived from an EMBL/GenBank/DDBJ whole genome shotgun (WGS) entry which is preliminary data.</text>
</comment>
<dbReference type="AlphaFoldDB" id="A0A9P7UL71"/>
<dbReference type="EMBL" id="CM032190">
    <property type="protein sequence ID" value="KAG7086165.1"/>
    <property type="molecule type" value="Genomic_DNA"/>
</dbReference>
<dbReference type="Proteomes" id="UP001049176">
    <property type="component" value="Chromosome 10"/>
</dbReference>
<evidence type="ECO:0000256" key="1">
    <source>
        <dbReference type="SAM" id="Coils"/>
    </source>
</evidence>
<protein>
    <submittedName>
        <fullName evidence="3">Uncharacterized protein</fullName>
    </submittedName>
</protein>
<accession>A0A9P7UL71</accession>
<dbReference type="GeneID" id="66071203"/>
<name>A0A9P7UL71_9AGAR</name>
<keyword evidence="1" id="KW-0175">Coiled coil</keyword>
<dbReference type="RefSeq" id="XP_043002636.1">
    <property type="nucleotide sequence ID" value="XM_043159038.1"/>
</dbReference>
<evidence type="ECO:0000313" key="3">
    <source>
        <dbReference type="EMBL" id="KAG7086165.1"/>
    </source>
</evidence>
<evidence type="ECO:0000256" key="2">
    <source>
        <dbReference type="SAM" id="MobiDB-lite"/>
    </source>
</evidence>
<dbReference type="KEGG" id="more:E1B28_002127"/>
<feature type="compositionally biased region" description="Polar residues" evidence="2">
    <location>
        <begin position="208"/>
        <end position="232"/>
    </location>
</feature>
<evidence type="ECO:0000313" key="4">
    <source>
        <dbReference type="Proteomes" id="UP001049176"/>
    </source>
</evidence>
<organism evidence="3 4">
    <name type="scientific">Marasmius oreades</name>
    <name type="common">fairy-ring Marasmius</name>
    <dbReference type="NCBI Taxonomy" id="181124"/>
    <lineage>
        <taxon>Eukaryota</taxon>
        <taxon>Fungi</taxon>
        <taxon>Dikarya</taxon>
        <taxon>Basidiomycota</taxon>
        <taxon>Agaricomycotina</taxon>
        <taxon>Agaricomycetes</taxon>
        <taxon>Agaricomycetidae</taxon>
        <taxon>Agaricales</taxon>
        <taxon>Marasmiineae</taxon>
        <taxon>Marasmiaceae</taxon>
        <taxon>Marasmius</taxon>
    </lineage>
</organism>
<proteinExistence type="predicted"/>
<feature type="compositionally biased region" description="Polar residues" evidence="2">
    <location>
        <begin position="263"/>
        <end position="272"/>
    </location>
</feature>
<gene>
    <name evidence="3" type="ORF">E1B28_002127</name>
</gene>
<feature type="coiled-coil region" evidence="1">
    <location>
        <begin position="51"/>
        <end position="181"/>
    </location>
</feature>
<feature type="region of interest" description="Disordered" evidence="2">
    <location>
        <begin position="188"/>
        <end position="272"/>
    </location>
</feature>
<feature type="region of interest" description="Disordered" evidence="2">
    <location>
        <begin position="1"/>
        <end position="25"/>
    </location>
</feature>
<sequence>MSKDSKRPASSIDSEDESVERKVRRKVEIKNEKAAAETSVSLVSNDMGRDLQALQIQNNQIQELINKQLKAFADTQKKLAQEREESVLENAALKSENERMKNMVEKEWMDKLQAAKNEAKGMRQENETLKQELKDKLRAAENKAKGMKQENETLKQELELLKNWKSKMNQLKGDLDTLFNMDSAQIQAPSVDPVRTQKNAPPVLRGVNGTSSQGTPSEQPTSSPLSRLTNSGGRDARVKFTGKPLRRQLSGPARRCKAGPLNATPTASPRTNVYQPASDYDYDDMWAALLDLPTPFR</sequence>
<keyword evidence="4" id="KW-1185">Reference proteome</keyword>